<feature type="non-terminal residue" evidence="1">
    <location>
        <position position="1"/>
    </location>
</feature>
<sequence>KKYICCSLKEFAGAVGTSCTCSVSFTKTKKGYRLGAFKIGGQDHTCHSEECVRAQGPLHLRSCGVASTSGERDLMPLVYLGDSEVMCVGRKEDPLSILSMPSRQALEEREGHRTCRNEFDWMTPHGASRRLASAVCGTSLYTLSHCSGSFQCQLLEFRLDERTWHQHPPPSTSLEPISWGTHLIPCTVLFDDILFLVRQRNGIPYYNLHCYSTISNQWGRMGIPRVVGEVREMQVAVVKGSLYAFMTWAPHWCRAGPAAGCSDVVYCLGGDGTWVPISKHPSPRDIGMRLDYHSRLCVFGQWVVLFRPSPPRSKRAFLPCRVYDTVSCTWTVWNVSDFGEGHLPMPDGVSYLFSRDVSKSQGGMGVGEVDTELLYPDPSLKWAEV</sequence>
<organism evidence="1 2">
    <name type="scientific">Kipferlia bialata</name>
    <dbReference type="NCBI Taxonomy" id="797122"/>
    <lineage>
        <taxon>Eukaryota</taxon>
        <taxon>Metamonada</taxon>
        <taxon>Carpediemonas-like organisms</taxon>
        <taxon>Kipferlia</taxon>
    </lineage>
</organism>
<protein>
    <submittedName>
        <fullName evidence="1">Uncharacterized protein</fullName>
    </submittedName>
</protein>
<proteinExistence type="predicted"/>
<dbReference type="Proteomes" id="UP000265618">
    <property type="component" value="Unassembled WGS sequence"/>
</dbReference>
<gene>
    <name evidence="1" type="ORF">KIPB_008571</name>
</gene>
<evidence type="ECO:0000313" key="2">
    <source>
        <dbReference type="Proteomes" id="UP000265618"/>
    </source>
</evidence>
<evidence type="ECO:0000313" key="1">
    <source>
        <dbReference type="EMBL" id="GCA63215.1"/>
    </source>
</evidence>
<dbReference type="Gene3D" id="2.120.10.80">
    <property type="entry name" value="Kelch-type beta propeller"/>
    <property type="match status" value="1"/>
</dbReference>
<dbReference type="AlphaFoldDB" id="A0A391NNN1"/>
<name>A0A391NNN1_9EUKA</name>
<dbReference type="SUPFAM" id="SSF117281">
    <property type="entry name" value="Kelch motif"/>
    <property type="match status" value="1"/>
</dbReference>
<dbReference type="InterPro" id="IPR015915">
    <property type="entry name" value="Kelch-typ_b-propeller"/>
</dbReference>
<comment type="caution">
    <text evidence="1">The sequence shown here is derived from an EMBL/GenBank/DDBJ whole genome shotgun (WGS) entry which is preliminary data.</text>
</comment>
<reference evidence="1 2" key="1">
    <citation type="journal article" date="2018" name="PLoS ONE">
        <title>The draft genome of Kipferlia bialata reveals reductive genome evolution in fornicate parasites.</title>
        <authorList>
            <person name="Tanifuji G."/>
            <person name="Takabayashi S."/>
            <person name="Kume K."/>
            <person name="Takagi M."/>
            <person name="Nakayama T."/>
            <person name="Kamikawa R."/>
            <person name="Inagaki Y."/>
            <person name="Hashimoto T."/>
        </authorList>
    </citation>
    <scope>NUCLEOTIDE SEQUENCE [LARGE SCALE GENOMIC DNA]</scope>
    <source>
        <strain evidence="1">NY0173</strain>
    </source>
</reference>
<keyword evidence="2" id="KW-1185">Reference proteome</keyword>
<dbReference type="EMBL" id="BDIP01002687">
    <property type="protein sequence ID" value="GCA63215.1"/>
    <property type="molecule type" value="Genomic_DNA"/>
</dbReference>
<accession>A0A391NNN1</accession>